<dbReference type="PANTHER" id="PTHR33546:SF1">
    <property type="entry name" value="LARGE, MULTIFUNCTIONAL SECRETED PROTEIN"/>
    <property type="match status" value="1"/>
</dbReference>
<dbReference type="EMBL" id="CP036426">
    <property type="protein sequence ID" value="QDV37313.1"/>
    <property type="molecule type" value="Genomic_DNA"/>
</dbReference>
<dbReference type="InterPro" id="IPR013427">
    <property type="entry name" value="Haem-bd_dom_put"/>
</dbReference>
<dbReference type="Pfam" id="PF00034">
    <property type="entry name" value="Cytochrom_C"/>
    <property type="match status" value="1"/>
</dbReference>
<sequence precursor="true">MSRTRPRLTAVLGMSVALVLALSLAGAVEPPQDEGDFEPIFNGEDLSGWEGDPSLWSVEDGAITGKTSADAPLEYNKFLVYRGDPVRNFELRAQFRLIGDNNSGIQYRSNERPEIGEYSVGGYQADIHPDPRYLGMLYDERGRGIVAESGQRVVVTPEGEKVVEGELEGEVPEVDLEEWNELTIIARGPRLVHRINGRTVVEVIDRQASERELEGLIALQVHAGPPMTVQFKDLRLRRLPEGEGRSKKARVREEAERPRDAAPVDSEAPPAADLGTLKVADGFEVELLYSVPAETQGSWVAMTVDPEGRLIVSDQYGKLYRVTPPPVGEQGEVAVEPIDVEVGEAQGLLWAFDSLYVMVNTGGRFASGLYRVRDTDGDDALDTVEQLHALDGRGEHGPHAIVPSPQGDALFVVCGNGTQLTDYDATRVPPVWGEDQLLPRMPDGNGFMADVLAPGGCIYRVDPDGREWELISMGYRNPYDLAFNREGELFTYDADMEWDINTPWYRPTRINHVVSGSDYGWRNGAGKWPSYYLDSLPAVVDIGPGSPTGIAFGYDAKFPARYQDALFICDWSYGKLYAVHLEPSGATYTATTEEFLTGTPLPLTDLVINPADGAMYVAVGGRRTSSSLYRVRYTGGEPIRPTVESDEGADLRELRRTLEAYHGRRDSDAIGSIWPHLGHPDRFVRYAARVAIEFQNGEFWHDRALAEVDPQAAANALLALIRVSAPDPAHREPADPPVDLQLKQRILDALDRLAPAWEELTATQKLDLLRVYAVLFNRMGPPDDETRARLVSRFDPAYPAQAVELNAELARLLIYLQAPNAATKTVSLLDQAPTQEEQINYAQMLRILTTGWTPELRETYFRWFLRAANYRGGSSFANFVRNIKNDAVATLSDDEAEALRPTIEAQPEPASAEVAVLRPFVKEWSLDELIPRLDEGLDGGRDYDRGRRLFAETTCFSCHRYAGEGGAVGPDLTGVAGRFSPRDLIESIIHPSKEISDQYQAVMIATEDGRVVTGRIVNLNGDNLMVMSNMLDPNALDRVERSKIEEMRPSPVSMMPEGLLNTLDEEEVFDLLAYLLSRGDREAERFE</sequence>
<dbReference type="AlphaFoldDB" id="A0A518H8Y8"/>
<evidence type="ECO:0000313" key="8">
    <source>
        <dbReference type="EMBL" id="QDV37313.1"/>
    </source>
</evidence>
<dbReference type="NCBIfam" id="TIGR02603">
    <property type="entry name" value="CxxCH_TIGR02603"/>
    <property type="match status" value="1"/>
</dbReference>
<feature type="signal peptide" evidence="6">
    <location>
        <begin position="1"/>
        <end position="27"/>
    </location>
</feature>
<dbReference type="InterPro" id="IPR011042">
    <property type="entry name" value="6-blade_b-propeller_TolB-like"/>
</dbReference>
<dbReference type="Proteomes" id="UP000317835">
    <property type="component" value="Chromosome"/>
</dbReference>
<feature type="domain" description="Cytochrome c" evidence="7">
    <location>
        <begin position="941"/>
        <end position="1079"/>
    </location>
</feature>
<dbReference type="Gene3D" id="1.10.760.10">
    <property type="entry name" value="Cytochrome c-like domain"/>
    <property type="match status" value="1"/>
</dbReference>
<evidence type="ECO:0000313" key="9">
    <source>
        <dbReference type="Proteomes" id="UP000317835"/>
    </source>
</evidence>
<dbReference type="SUPFAM" id="SSF50952">
    <property type="entry name" value="Soluble quinoprotein glucose dehydrogenase"/>
    <property type="match status" value="1"/>
</dbReference>
<accession>A0A518H8Y8</accession>
<evidence type="ECO:0000259" key="7">
    <source>
        <dbReference type="PROSITE" id="PS51007"/>
    </source>
</evidence>
<evidence type="ECO:0000256" key="1">
    <source>
        <dbReference type="ARBA" id="ARBA00022617"/>
    </source>
</evidence>
<evidence type="ECO:0000256" key="3">
    <source>
        <dbReference type="ARBA" id="ARBA00023004"/>
    </source>
</evidence>
<dbReference type="GO" id="GO:0020037">
    <property type="term" value="F:heme binding"/>
    <property type="evidence" value="ECO:0007669"/>
    <property type="project" value="InterPro"/>
</dbReference>
<dbReference type="SUPFAM" id="SSF46626">
    <property type="entry name" value="Cytochrome c"/>
    <property type="match status" value="1"/>
</dbReference>
<evidence type="ECO:0000256" key="5">
    <source>
        <dbReference type="SAM" id="MobiDB-lite"/>
    </source>
</evidence>
<keyword evidence="1 4" id="KW-0349">Heme</keyword>
<evidence type="ECO:0000256" key="4">
    <source>
        <dbReference type="PROSITE-ProRule" id="PRU00433"/>
    </source>
</evidence>
<dbReference type="Pfam" id="PF06439">
    <property type="entry name" value="3keto-disac_hyd"/>
    <property type="match status" value="1"/>
</dbReference>
<keyword evidence="9" id="KW-1185">Reference proteome</keyword>
<feature type="region of interest" description="Disordered" evidence="5">
    <location>
        <begin position="242"/>
        <end position="272"/>
    </location>
</feature>
<keyword evidence="3 4" id="KW-0408">Iron</keyword>
<feature type="compositionally biased region" description="Basic and acidic residues" evidence="5">
    <location>
        <begin position="242"/>
        <end position="262"/>
    </location>
</feature>
<keyword evidence="2 4" id="KW-0479">Metal-binding</keyword>
<dbReference type="InterPro" id="IPR011041">
    <property type="entry name" value="Quinoprot_gluc/sorb_DH_b-prop"/>
</dbReference>
<name>A0A518H8Y8_9BACT</name>
<evidence type="ECO:0000256" key="6">
    <source>
        <dbReference type="SAM" id="SignalP"/>
    </source>
</evidence>
<feature type="chain" id="PRO_5021910074" evidence="6">
    <location>
        <begin position="28"/>
        <end position="1087"/>
    </location>
</feature>
<evidence type="ECO:0000256" key="2">
    <source>
        <dbReference type="ARBA" id="ARBA00022723"/>
    </source>
</evidence>
<dbReference type="PROSITE" id="PS51007">
    <property type="entry name" value="CYTC"/>
    <property type="match status" value="1"/>
</dbReference>
<dbReference type="GO" id="GO:0016787">
    <property type="term" value="F:hydrolase activity"/>
    <property type="evidence" value="ECO:0007669"/>
    <property type="project" value="InterPro"/>
</dbReference>
<gene>
    <name evidence="8" type="ORF">ElP_52480</name>
</gene>
<protein>
    <submittedName>
        <fullName evidence="8">Cytochrome c</fullName>
    </submittedName>
</protein>
<proteinExistence type="predicted"/>
<dbReference type="Gene3D" id="2.120.10.30">
    <property type="entry name" value="TolB, C-terminal domain"/>
    <property type="match status" value="1"/>
</dbReference>
<organism evidence="8 9">
    <name type="scientific">Tautonia plasticadhaerens</name>
    <dbReference type="NCBI Taxonomy" id="2527974"/>
    <lineage>
        <taxon>Bacteria</taxon>
        <taxon>Pseudomonadati</taxon>
        <taxon>Planctomycetota</taxon>
        <taxon>Planctomycetia</taxon>
        <taxon>Isosphaerales</taxon>
        <taxon>Isosphaeraceae</taxon>
        <taxon>Tautonia</taxon>
    </lineage>
</organism>
<keyword evidence="6" id="KW-0732">Signal</keyword>
<dbReference type="PANTHER" id="PTHR33546">
    <property type="entry name" value="LARGE, MULTIFUNCTIONAL SECRETED PROTEIN-RELATED"/>
    <property type="match status" value="1"/>
</dbReference>
<dbReference type="InterPro" id="IPR036909">
    <property type="entry name" value="Cyt_c-like_dom_sf"/>
</dbReference>
<reference evidence="8 9" key="1">
    <citation type="submission" date="2019-02" db="EMBL/GenBank/DDBJ databases">
        <title>Deep-cultivation of Planctomycetes and their phenomic and genomic characterization uncovers novel biology.</title>
        <authorList>
            <person name="Wiegand S."/>
            <person name="Jogler M."/>
            <person name="Boedeker C."/>
            <person name="Pinto D."/>
            <person name="Vollmers J."/>
            <person name="Rivas-Marin E."/>
            <person name="Kohn T."/>
            <person name="Peeters S.H."/>
            <person name="Heuer A."/>
            <person name="Rast P."/>
            <person name="Oberbeckmann S."/>
            <person name="Bunk B."/>
            <person name="Jeske O."/>
            <person name="Meyerdierks A."/>
            <person name="Storesund J.E."/>
            <person name="Kallscheuer N."/>
            <person name="Luecker S."/>
            <person name="Lage O.M."/>
            <person name="Pohl T."/>
            <person name="Merkel B.J."/>
            <person name="Hornburger P."/>
            <person name="Mueller R.-W."/>
            <person name="Bruemmer F."/>
            <person name="Labrenz M."/>
            <person name="Spormann A.M."/>
            <person name="Op den Camp H."/>
            <person name="Overmann J."/>
            <person name="Amann R."/>
            <person name="Jetten M.S.M."/>
            <person name="Mascher T."/>
            <person name="Medema M.H."/>
            <person name="Devos D.P."/>
            <person name="Kaster A.-K."/>
            <person name="Ovreas L."/>
            <person name="Rohde M."/>
            <person name="Galperin M.Y."/>
            <person name="Jogler C."/>
        </authorList>
    </citation>
    <scope>NUCLEOTIDE SEQUENCE [LARGE SCALE GENOMIC DNA]</scope>
    <source>
        <strain evidence="8 9">ElP</strain>
    </source>
</reference>
<dbReference type="InterPro" id="IPR010496">
    <property type="entry name" value="AL/BT2_dom"/>
</dbReference>
<dbReference type="KEGG" id="tpla:ElP_52480"/>
<dbReference type="InterPro" id="IPR009056">
    <property type="entry name" value="Cyt_c-like_dom"/>
</dbReference>
<dbReference type="GO" id="GO:0046872">
    <property type="term" value="F:metal ion binding"/>
    <property type="evidence" value="ECO:0007669"/>
    <property type="project" value="UniProtKB-KW"/>
</dbReference>
<dbReference type="Gene3D" id="2.60.120.560">
    <property type="entry name" value="Exo-inulinase, domain 1"/>
    <property type="match status" value="1"/>
</dbReference>
<dbReference type="GO" id="GO:0009055">
    <property type="term" value="F:electron transfer activity"/>
    <property type="evidence" value="ECO:0007669"/>
    <property type="project" value="InterPro"/>
</dbReference>